<dbReference type="GO" id="GO:0005634">
    <property type="term" value="C:nucleus"/>
    <property type="evidence" value="ECO:0007669"/>
    <property type="project" value="UniProtKB-SubCell"/>
</dbReference>
<dbReference type="AlphaFoldDB" id="A0AAV1EH65"/>
<evidence type="ECO:0000259" key="7">
    <source>
        <dbReference type="PROSITE" id="PS50066"/>
    </source>
</evidence>
<keyword evidence="3" id="KW-0238">DNA-binding</keyword>
<dbReference type="InterPro" id="IPR002100">
    <property type="entry name" value="TF_MADSbox"/>
</dbReference>
<evidence type="ECO:0000256" key="4">
    <source>
        <dbReference type="ARBA" id="ARBA00023163"/>
    </source>
</evidence>
<evidence type="ECO:0000256" key="1">
    <source>
        <dbReference type="ARBA" id="ARBA00004123"/>
    </source>
</evidence>
<dbReference type="SUPFAM" id="SSF55455">
    <property type="entry name" value="SRF-like"/>
    <property type="match status" value="1"/>
</dbReference>
<reference evidence="8" key="1">
    <citation type="submission" date="2023-03" db="EMBL/GenBank/DDBJ databases">
        <authorList>
            <person name="Julca I."/>
        </authorList>
    </citation>
    <scope>NUCLEOTIDE SEQUENCE</scope>
</reference>
<gene>
    <name evidence="8" type="ORF">OLC1_LOCUS24670</name>
</gene>
<dbReference type="Proteomes" id="UP001161247">
    <property type="component" value="Chromosome 9"/>
</dbReference>
<dbReference type="Pfam" id="PF00319">
    <property type="entry name" value="SRF-TF"/>
    <property type="match status" value="1"/>
</dbReference>
<feature type="transmembrane region" description="Helical" evidence="6">
    <location>
        <begin position="312"/>
        <end position="337"/>
    </location>
</feature>
<evidence type="ECO:0000256" key="2">
    <source>
        <dbReference type="ARBA" id="ARBA00023015"/>
    </source>
</evidence>
<evidence type="ECO:0000313" key="8">
    <source>
        <dbReference type="EMBL" id="CAI9118898.1"/>
    </source>
</evidence>
<evidence type="ECO:0000313" key="9">
    <source>
        <dbReference type="Proteomes" id="UP001161247"/>
    </source>
</evidence>
<accession>A0AAV1EH65</accession>
<dbReference type="GO" id="GO:0003677">
    <property type="term" value="F:DNA binding"/>
    <property type="evidence" value="ECO:0007669"/>
    <property type="project" value="UniProtKB-KW"/>
</dbReference>
<dbReference type="EMBL" id="OX459126">
    <property type="protein sequence ID" value="CAI9118898.1"/>
    <property type="molecule type" value="Genomic_DNA"/>
</dbReference>
<keyword evidence="4" id="KW-0804">Transcription</keyword>
<name>A0AAV1EH65_OLDCO</name>
<evidence type="ECO:0000256" key="5">
    <source>
        <dbReference type="ARBA" id="ARBA00023242"/>
    </source>
</evidence>
<keyword evidence="6" id="KW-0812">Transmembrane</keyword>
<keyword evidence="2" id="KW-0805">Transcription regulation</keyword>
<protein>
    <submittedName>
        <fullName evidence="8">OLC1v1020525C1</fullName>
    </submittedName>
</protein>
<keyword evidence="9" id="KW-1185">Reference proteome</keyword>
<proteinExistence type="predicted"/>
<dbReference type="Gene3D" id="3.40.1810.10">
    <property type="entry name" value="Transcription factor, MADS-box"/>
    <property type="match status" value="1"/>
</dbReference>
<keyword evidence="6" id="KW-0472">Membrane</keyword>
<feature type="domain" description="MADS-box" evidence="7">
    <location>
        <begin position="24"/>
        <end position="71"/>
    </location>
</feature>
<sequence>MCPPSSIIPFNIAKKFRPQFLERMGHRKMEINPIRKGTSRRAITKNRKQNLLKKMQEFKTLCDVDACMIIYPPKEEKSSLEIWPDNPEEVSRIINLYKTNPNVKQKFSLVDFYDCKKKEIHEELKKNLKKHMETLYPTHIDSRNQYSEAQLKRFAEELDNKLDLVKSRIESIKGSSSAITDHDEILRHQQNKVSTMNQPPPQKQTMMLEDYCNDNNSRITTSSFVRPTALDPHFYHFLGGNGGKGGGAVAAAEVVEAEVVPAMVVAVAGAAALEAMMERMEALDGVAAAAVMQVTMVAAASVVVDIENSSPTLMLAVVAAAMVVAVAVEVTAVVVVVKGVVPVNTKI</sequence>
<keyword evidence="5" id="KW-0539">Nucleus</keyword>
<evidence type="ECO:0000256" key="3">
    <source>
        <dbReference type="ARBA" id="ARBA00023125"/>
    </source>
</evidence>
<dbReference type="PROSITE" id="PS50066">
    <property type="entry name" value="MADS_BOX_2"/>
    <property type="match status" value="1"/>
</dbReference>
<keyword evidence="6" id="KW-1133">Transmembrane helix</keyword>
<organism evidence="8 9">
    <name type="scientific">Oldenlandia corymbosa var. corymbosa</name>
    <dbReference type="NCBI Taxonomy" id="529605"/>
    <lineage>
        <taxon>Eukaryota</taxon>
        <taxon>Viridiplantae</taxon>
        <taxon>Streptophyta</taxon>
        <taxon>Embryophyta</taxon>
        <taxon>Tracheophyta</taxon>
        <taxon>Spermatophyta</taxon>
        <taxon>Magnoliopsida</taxon>
        <taxon>eudicotyledons</taxon>
        <taxon>Gunneridae</taxon>
        <taxon>Pentapetalae</taxon>
        <taxon>asterids</taxon>
        <taxon>lamiids</taxon>
        <taxon>Gentianales</taxon>
        <taxon>Rubiaceae</taxon>
        <taxon>Rubioideae</taxon>
        <taxon>Spermacoceae</taxon>
        <taxon>Hedyotis-Oldenlandia complex</taxon>
        <taxon>Oldenlandia</taxon>
    </lineage>
</organism>
<dbReference type="SMART" id="SM00432">
    <property type="entry name" value="MADS"/>
    <property type="match status" value="1"/>
</dbReference>
<evidence type="ECO:0000256" key="6">
    <source>
        <dbReference type="SAM" id="Phobius"/>
    </source>
</evidence>
<dbReference type="InterPro" id="IPR036879">
    <property type="entry name" value="TF_MADSbox_sf"/>
</dbReference>
<dbReference type="GO" id="GO:0046983">
    <property type="term" value="F:protein dimerization activity"/>
    <property type="evidence" value="ECO:0007669"/>
    <property type="project" value="InterPro"/>
</dbReference>
<comment type="subcellular location">
    <subcellularLocation>
        <location evidence="1">Nucleus</location>
    </subcellularLocation>
</comment>